<dbReference type="PROSITE" id="PS51257">
    <property type="entry name" value="PROKAR_LIPOPROTEIN"/>
    <property type="match status" value="1"/>
</dbReference>
<dbReference type="SMART" id="SM00870">
    <property type="entry name" value="Asparaginase"/>
    <property type="match status" value="1"/>
</dbReference>
<evidence type="ECO:0000313" key="3">
    <source>
        <dbReference type="Proteomes" id="UP000242501"/>
    </source>
</evidence>
<dbReference type="SUPFAM" id="SSF53774">
    <property type="entry name" value="Glutaminase/Asparaginase"/>
    <property type="match status" value="1"/>
</dbReference>
<dbReference type="InterPro" id="IPR027473">
    <property type="entry name" value="L-asparaginase_C"/>
</dbReference>
<dbReference type="Gene3D" id="3.40.50.1170">
    <property type="entry name" value="L-asparaginase, N-terminal domain"/>
    <property type="match status" value="1"/>
</dbReference>
<accession>A0A1G6HWL7</accession>
<organism evidence="2 3">
    <name type="scientific">Acinetobacter boissieri</name>
    <dbReference type="NCBI Taxonomy" id="1219383"/>
    <lineage>
        <taxon>Bacteria</taxon>
        <taxon>Pseudomonadati</taxon>
        <taxon>Pseudomonadota</taxon>
        <taxon>Gammaproteobacteria</taxon>
        <taxon>Moraxellales</taxon>
        <taxon>Moraxellaceae</taxon>
        <taxon>Acinetobacter</taxon>
    </lineage>
</organism>
<name>A0A1G6HWL7_9GAMM</name>
<dbReference type="PANTHER" id="PTHR11707">
    <property type="entry name" value="L-ASPARAGINASE"/>
    <property type="match status" value="1"/>
</dbReference>
<sequence length="324" mass="36124">MSKVAVIYMGGTFGCVGSPLSPMSHCQFLPKLHAIIHPHLTDVDCYPAPDIIDSSACTAKTWLRLIQFIQQLKQTQHIQKFIIIHGTDTLSYASAVLSHFLAQSCTVILTGSQYPLLNIEGTEVRVETDALNNLHHAIDHISQVSTGVHLSFDGQLYHGHSVIKYHTTALDAFRGISSQEYIRTPQTSYTVSDTDISRAQTLNLINLMFQPTEQEQFSNFLNLISTQAPDFLILQGFGTGNIATNAQIVQQLKQLQQQGCLAVLTTQVTFGCIDQRYAISQWVKDADILVSDCIGHADLYAKILKLYLTYQHISQYQQHWADAT</sequence>
<dbReference type="PRINTS" id="PR00139">
    <property type="entry name" value="ASNGLNASE"/>
</dbReference>
<dbReference type="AlphaFoldDB" id="A0A1G6HWL7"/>
<dbReference type="PIRSF" id="PIRSF500176">
    <property type="entry name" value="L_ASNase"/>
    <property type="match status" value="1"/>
</dbReference>
<keyword evidence="3" id="KW-1185">Reference proteome</keyword>
<dbReference type="InterPro" id="IPR027474">
    <property type="entry name" value="L-asparaginase_N"/>
</dbReference>
<dbReference type="SFLD" id="SFLDS00057">
    <property type="entry name" value="Glutaminase/Asparaginase"/>
    <property type="match status" value="1"/>
</dbReference>
<dbReference type="STRING" id="1219383.SAMN05421733_10779"/>
<dbReference type="PROSITE" id="PS51732">
    <property type="entry name" value="ASN_GLN_ASE_3"/>
    <property type="match status" value="1"/>
</dbReference>
<proteinExistence type="predicted"/>
<dbReference type="InterPro" id="IPR037152">
    <property type="entry name" value="L-asparaginase_N_sf"/>
</dbReference>
<dbReference type="PIRSF" id="PIRSF001220">
    <property type="entry name" value="L-ASNase_gatD"/>
    <property type="match status" value="1"/>
</dbReference>
<reference evidence="3" key="1">
    <citation type="submission" date="2016-09" db="EMBL/GenBank/DDBJ databases">
        <authorList>
            <person name="Varghese N."/>
            <person name="Submissions S."/>
        </authorList>
    </citation>
    <scope>NUCLEOTIDE SEQUENCE [LARGE SCALE GENOMIC DNA]</scope>
    <source>
        <strain evidence="3">ANC 4422</strain>
    </source>
</reference>
<dbReference type="Proteomes" id="UP000242501">
    <property type="component" value="Unassembled WGS sequence"/>
</dbReference>
<dbReference type="RefSeq" id="WP_092748538.1">
    <property type="nucleotide sequence ID" value="NZ_FMYL01000007.1"/>
</dbReference>
<dbReference type="InterPro" id="IPR036152">
    <property type="entry name" value="Asp/glu_Ase-like_sf"/>
</dbReference>
<dbReference type="Pfam" id="PF00710">
    <property type="entry name" value="Asparaginase"/>
    <property type="match status" value="1"/>
</dbReference>
<evidence type="ECO:0000259" key="1">
    <source>
        <dbReference type="Pfam" id="PF00710"/>
    </source>
</evidence>
<evidence type="ECO:0000313" key="2">
    <source>
        <dbReference type="EMBL" id="SDB98538.1"/>
    </source>
</evidence>
<dbReference type="InterPro" id="IPR006034">
    <property type="entry name" value="Asparaginase/glutaminase-like"/>
</dbReference>
<dbReference type="PANTHER" id="PTHR11707:SF28">
    <property type="entry name" value="60 KDA LYSOPHOSPHOLIPASE"/>
    <property type="match status" value="1"/>
</dbReference>
<feature type="domain" description="L-asparaginase N-terminal" evidence="1">
    <location>
        <begin position="3"/>
        <end position="184"/>
    </location>
</feature>
<dbReference type="EMBL" id="FMYL01000007">
    <property type="protein sequence ID" value="SDB98538.1"/>
    <property type="molecule type" value="Genomic_DNA"/>
</dbReference>
<dbReference type="GO" id="GO:0004067">
    <property type="term" value="F:asparaginase activity"/>
    <property type="evidence" value="ECO:0007669"/>
    <property type="project" value="UniProtKB-UniRule"/>
</dbReference>
<protein>
    <submittedName>
        <fullName evidence="2">L-asparaginase</fullName>
    </submittedName>
</protein>
<dbReference type="Gene3D" id="3.40.50.40">
    <property type="match status" value="1"/>
</dbReference>
<gene>
    <name evidence="2" type="ORF">SAMN05421733_10779</name>
</gene>
<dbReference type="OrthoDB" id="9788068at2"/>